<dbReference type="GO" id="GO:0003743">
    <property type="term" value="F:translation initiation factor activity"/>
    <property type="evidence" value="ECO:0007669"/>
    <property type="project" value="UniProtKB-KW"/>
</dbReference>
<evidence type="ECO:0000256" key="1">
    <source>
        <dbReference type="ARBA" id="ARBA00022540"/>
    </source>
</evidence>
<evidence type="ECO:0000313" key="8">
    <source>
        <dbReference type="Proteomes" id="UP000053958"/>
    </source>
</evidence>
<dbReference type="GO" id="GO:0000340">
    <property type="term" value="F:RNA 7-methylguanosine cap binding"/>
    <property type="evidence" value="ECO:0007669"/>
    <property type="project" value="TreeGrafter"/>
</dbReference>
<dbReference type="PANTHER" id="PTHR11960">
    <property type="entry name" value="EUKARYOTIC TRANSLATION INITIATION FACTOR 4E RELATED"/>
    <property type="match status" value="1"/>
</dbReference>
<dbReference type="Gene3D" id="3.30.760.10">
    <property type="entry name" value="RNA Cap, Translation Initiation Factor Eif4e"/>
    <property type="match status" value="1"/>
</dbReference>
<dbReference type="GeneID" id="25319527"/>
<dbReference type="PANTHER" id="PTHR11960:SF66">
    <property type="entry name" value="EUKARYOTIC TRANSLATION INITIATION FACTOR 4E TYPE 3"/>
    <property type="match status" value="1"/>
</dbReference>
<evidence type="ECO:0000256" key="4">
    <source>
        <dbReference type="ARBA" id="ARBA00022917"/>
    </source>
</evidence>
<evidence type="ECO:0000256" key="2">
    <source>
        <dbReference type="ARBA" id="ARBA00022845"/>
    </source>
</evidence>
<sequence length="297" mass="33740">MSSLTAALQETRARLDDSITRLDQNRCIMSKPTIQVNGRESLVNEEKTVNSGSGSRNSNDNGSIAAMRKSLHQNIIGKLRPLPFQYRWTVWFDKHCDSNNNNRLYVLHEDVADIATFYRVYNNYPWDKIRLRDSVHIFRKGVKPVPDDPENRNGGCWTFRVPKAKSQAFFHEIAILCMANEFQAALESGSSCRSLSTYVSIYLGQSSTNNLFSGTEHDHVLGVSTSVRFNSHLISVWNKLGSNERSIKRLEATILDRLSPELRPTTAAAGGNSSYSYFYKRHAEHDEGFQKQADRRS</sequence>
<evidence type="ECO:0000256" key="6">
    <source>
        <dbReference type="SAM" id="MobiDB-lite"/>
    </source>
</evidence>
<gene>
    <name evidence="7" type="ORF">T310_7251</name>
</gene>
<reference evidence="7 8" key="1">
    <citation type="submission" date="2015-04" db="EMBL/GenBank/DDBJ databases">
        <authorList>
            <person name="Heijne W.H."/>
            <person name="Fedorova N.D."/>
            <person name="Nierman W.C."/>
            <person name="Vollebregt A.W."/>
            <person name="Zhao Z."/>
            <person name="Wu L."/>
            <person name="Kumar M."/>
            <person name="Stam H."/>
            <person name="van den Berg M.A."/>
            <person name="Pel H.J."/>
        </authorList>
    </citation>
    <scope>NUCLEOTIDE SEQUENCE [LARGE SCALE GENOMIC DNA]</scope>
    <source>
        <strain evidence="7 8">CBS 393.64</strain>
    </source>
</reference>
<dbReference type="STRING" id="1408163.A0A0F4YKN0"/>
<feature type="compositionally biased region" description="Low complexity" evidence="6">
    <location>
        <begin position="50"/>
        <end position="63"/>
    </location>
</feature>
<keyword evidence="4 5" id="KW-0648">Protein biosynthesis</keyword>
<dbReference type="AlphaFoldDB" id="A0A0F4YKN0"/>
<keyword evidence="8" id="KW-1185">Reference proteome</keyword>
<dbReference type="InterPro" id="IPR023398">
    <property type="entry name" value="TIF_eIF4e-like"/>
</dbReference>
<dbReference type="OrthoDB" id="17977at2759"/>
<comment type="caution">
    <text evidence="7">The sequence shown here is derived from an EMBL/GenBank/DDBJ whole genome shotgun (WGS) entry which is preliminary data.</text>
</comment>
<dbReference type="Pfam" id="PF01652">
    <property type="entry name" value="IF4E"/>
    <property type="match status" value="1"/>
</dbReference>
<proteinExistence type="inferred from homology"/>
<comment type="similarity">
    <text evidence="5">Belongs to the eukaryotic initiation factor 4E family.</text>
</comment>
<feature type="region of interest" description="Disordered" evidence="6">
    <location>
        <begin position="44"/>
        <end position="63"/>
    </location>
</feature>
<protein>
    <submittedName>
        <fullName evidence="7">Translation initiation factor eIF4E</fullName>
    </submittedName>
</protein>
<evidence type="ECO:0000313" key="7">
    <source>
        <dbReference type="EMBL" id="KKA18784.1"/>
    </source>
</evidence>
<dbReference type="GO" id="GO:0016281">
    <property type="term" value="C:eukaryotic translation initiation factor 4F complex"/>
    <property type="evidence" value="ECO:0007669"/>
    <property type="project" value="TreeGrafter"/>
</dbReference>
<evidence type="ECO:0000256" key="5">
    <source>
        <dbReference type="RuleBase" id="RU004374"/>
    </source>
</evidence>
<name>A0A0F4YKN0_RASE3</name>
<evidence type="ECO:0000256" key="3">
    <source>
        <dbReference type="ARBA" id="ARBA00022884"/>
    </source>
</evidence>
<dbReference type="RefSeq" id="XP_013325396.1">
    <property type="nucleotide sequence ID" value="XM_013469942.1"/>
</dbReference>
<keyword evidence="3 5" id="KW-0694">RNA-binding</keyword>
<dbReference type="EMBL" id="LASV01000419">
    <property type="protein sequence ID" value="KKA18784.1"/>
    <property type="molecule type" value="Genomic_DNA"/>
</dbReference>
<keyword evidence="2" id="KW-0810">Translation regulation</keyword>
<accession>A0A0F4YKN0</accession>
<keyword evidence="1 5" id="KW-0396">Initiation factor</keyword>
<dbReference type="SUPFAM" id="SSF55418">
    <property type="entry name" value="eIF4e-like"/>
    <property type="match status" value="1"/>
</dbReference>
<dbReference type="Proteomes" id="UP000053958">
    <property type="component" value="Unassembled WGS sequence"/>
</dbReference>
<dbReference type="GO" id="GO:0006417">
    <property type="term" value="P:regulation of translation"/>
    <property type="evidence" value="ECO:0007669"/>
    <property type="project" value="UniProtKB-KW"/>
</dbReference>
<dbReference type="InterPro" id="IPR001040">
    <property type="entry name" value="TIF_eIF_4E"/>
</dbReference>
<organism evidence="7 8">
    <name type="scientific">Rasamsonia emersonii (strain ATCC 16479 / CBS 393.64 / IMI 116815)</name>
    <dbReference type="NCBI Taxonomy" id="1408163"/>
    <lineage>
        <taxon>Eukaryota</taxon>
        <taxon>Fungi</taxon>
        <taxon>Dikarya</taxon>
        <taxon>Ascomycota</taxon>
        <taxon>Pezizomycotina</taxon>
        <taxon>Eurotiomycetes</taxon>
        <taxon>Eurotiomycetidae</taxon>
        <taxon>Eurotiales</taxon>
        <taxon>Trichocomaceae</taxon>
        <taxon>Rasamsonia</taxon>
    </lineage>
</organism>